<dbReference type="Proteomes" id="UP001152795">
    <property type="component" value="Unassembled WGS sequence"/>
</dbReference>
<sequence>MATFAIPRGEPLVPKEDCSPFDTGFGYSTISNASPAEKFRFINNVWKPSLNYSFPASVEAAGKLRKCRHECFPASVEAAGKLRKCRHEWLVRFTWLVYSRYLDGIFCLPCCCFGIQYGKNAARLQKLFRSPLTFWTTAVTRLQNHSSGKCETHSFSVVAMANFMDVMTRRTVAIDEQLNQIILRQRSFALSTMFGSLL</sequence>
<proteinExistence type="predicted"/>
<organism evidence="1 2">
    <name type="scientific">Paramuricea clavata</name>
    <name type="common">Red gorgonian</name>
    <name type="synonym">Violescent sea-whip</name>
    <dbReference type="NCBI Taxonomy" id="317549"/>
    <lineage>
        <taxon>Eukaryota</taxon>
        <taxon>Metazoa</taxon>
        <taxon>Cnidaria</taxon>
        <taxon>Anthozoa</taxon>
        <taxon>Octocorallia</taxon>
        <taxon>Malacalcyonacea</taxon>
        <taxon>Plexauridae</taxon>
        <taxon>Paramuricea</taxon>
    </lineage>
</organism>
<name>A0A6S7I6B1_PARCT</name>
<gene>
    <name evidence="1" type="ORF">PACLA_8A007609</name>
</gene>
<evidence type="ECO:0000313" key="2">
    <source>
        <dbReference type="Proteomes" id="UP001152795"/>
    </source>
</evidence>
<reference evidence="1" key="1">
    <citation type="submission" date="2020-04" db="EMBL/GenBank/DDBJ databases">
        <authorList>
            <person name="Alioto T."/>
            <person name="Alioto T."/>
            <person name="Gomez Garrido J."/>
        </authorList>
    </citation>
    <scope>NUCLEOTIDE SEQUENCE</scope>
    <source>
        <strain evidence="1">A484AB</strain>
    </source>
</reference>
<keyword evidence="2" id="KW-1185">Reference proteome</keyword>
<protein>
    <submittedName>
        <fullName evidence="1">Uncharacterized protein</fullName>
    </submittedName>
</protein>
<evidence type="ECO:0000313" key="1">
    <source>
        <dbReference type="EMBL" id="CAB4012273.1"/>
    </source>
</evidence>
<comment type="caution">
    <text evidence="1">The sequence shown here is derived from an EMBL/GenBank/DDBJ whole genome shotgun (WGS) entry which is preliminary data.</text>
</comment>
<dbReference type="OrthoDB" id="5984915at2759"/>
<accession>A0A6S7I6B1</accession>
<dbReference type="EMBL" id="CACRXK020007448">
    <property type="protein sequence ID" value="CAB4012273.1"/>
    <property type="molecule type" value="Genomic_DNA"/>
</dbReference>
<dbReference type="AlphaFoldDB" id="A0A6S7I6B1"/>